<dbReference type="InterPro" id="IPR000631">
    <property type="entry name" value="CARKD"/>
</dbReference>
<keyword evidence="8 17" id="KW-0521">NADP</keyword>
<evidence type="ECO:0000256" key="3">
    <source>
        <dbReference type="ARBA" id="ARBA00006001"/>
    </source>
</evidence>
<dbReference type="EC" id="5.1.99.6" evidence="19"/>
<dbReference type="AlphaFoldDB" id="A0A7J3Y0H5"/>
<dbReference type="PANTHER" id="PTHR12592">
    <property type="entry name" value="ATP-DEPENDENT (S)-NAD(P)H-HYDRATE DEHYDRATASE FAMILY MEMBER"/>
    <property type="match status" value="1"/>
</dbReference>
<dbReference type="Pfam" id="PF01256">
    <property type="entry name" value="Carb_kinase"/>
    <property type="match status" value="1"/>
</dbReference>
<dbReference type="InterPro" id="IPR030677">
    <property type="entry name" value="Nnr"/>
</dbReference>
<feature type="binding site" evidence="18">
    <location>
        <position position="171"/>
    </location>
    <ligand>
        <name>(6S)-NADPHX</name>
        <dbReference type="ChEBI" id="CHEBI:64076"/>
    </ligand>
</feature>
<evidence type="ECO:0000256" key="10">
    <source>
        <dbReference type="ARBA" id="ARBA00023027"/>
    </source>
</evidence>
<feature type="binding site" evidence="18">
    <location>
        <position position="174"/>
    </location>
    <ligand>
        <name>K(+)</name>
        <dbReference type="ChEBI" id="CHEBI:29103"/>
    </ligand>
</feature>
<feature type="binding site" evidence="18">
    <location>
        <begin position="142"/>
        <end position="148"/>
    </location>
    <ligand>
        <name>(6S)-NADPHX</name>
        <dbReference type="ChEBI" id="CHEBI:64076"/>
    </ligand>
</feature>
<reference evidence="22" key="1">
    <citation type="journal article" date="2020" name="mSystems">
        <title>Genome- and Community-Level Interaction Insights into Carbon Utilization and Element Cycling Functions of Hydrothermarchaeota in Hydrothermal Sediment.</title>
        <authorList>
            <person name="Zhou Z."/>
            <person name="Liu Y."/>
            <person name="Xu W."/>
            <person name="Pan J."/>
            <person name="Luo Z.H."/>
            <person name="Li M."/>
        </authorList>
    </citation>
    <scope>NUCLEOTIDE SEQUENCE [LARGE SCALE GENOMIC DNA]</scope>
    <source>
        <strain evidence="22">SpSt-110</strain>
    </source>
</reference>
<comment type="caution">
    <text evidence="22">The sequence shown here is derived from an EMBL/GenBank/DDBJ whole genome shotgun (WGS) entry which is preliminary data.</text>
</comment>
<sequence length="536" mass="57678">MQCAALRRFLKIVSAEQAREMDEKASREYGVNPELLMEDAGSAVYEVARREYGLEKNYLVVAGTGNNGGDALVAARRLYSAGAKVSVVVVGELEKLTALAARNLELLKNMGVSISNVVDEASTRVLEDLIHAVDVLIVGLFGIGLRGEIKDYRRRVVELINNSGKPVVSVDIASGINPDNGRVEGIAVRSSVTVTFGLPKYGNILYPGAYYCGKLYVSRLSYPPSLLDSGNIRVELNYPLQLPERVKWGHKGVFGKYLLIAGSRYYYGAPYYASQSFLAVGGGYARLAAPKSIIPALASKSSEVVYIPMEETSDGSISYSNLDYILGLVEEAGVDIIAVGPGLSTNRETMELVVKVVESVKKPVIVDGDGLTALSGNIEVLKKRPYPTILTPHPGEFSRLTGMSVKEIEENPIRVVQEFARGFNTYLVLKTARSLIAYPDGRTYVNLTGNPGMAKAGMGDVLVGVIAGIYGVGLRDPGASLRMGVLVHGLAGDLAAEIIGEDGVTPDLVLDNLPHAMRIIRGNPSYVIGKYFPIEL</sequence>
<comment type="similarity">
    <text evidence="3 19">In the N-terminal section; belongs to the NnrE/AIBP family.</text>
</comment>
<feature type="binding site" evidence="18">
    <location>
        <position position="67"/>
    </location>
    <ligand>
        <name>K(+)</name>
        <dbReference type="ChEBI" id="CHEBI:29103"/>
    </ligand>
</feature>
<evidence type="ECO:0000256" key="15">
    <source>
        <dbReference type="ARBA" id="ARBA00048238"/>
    </source>
</evidence>
<evidence type="ECO:0000256" key="16">
    <source>
        <dbReference type="ARBA" id="ARBA00049209"/>
    </source>
</evidence>
<evidence type="ECO:0000256" key="14">
    <source>
        <dbReference type="ARBA" id="ARBA00025153"/>
    </source>
</evidence>
<evidence type="ECO:0000256" key="8">
    <source>
        <dbReference type="ARBA" id="ARBA00022857"/>
    </source>
</evidence>
<comment type="function">
    <text evidence="17">Catalyzes the dehydration of the S-form of NAD(P)HX at the expense of ADP, which is converted to AMP. Together with NAD(P)HX epimerase, which catalyzes the epimerization of the S- and R-forms, the enzyme allows the repair of both epimers of NAD(P)HX, a damaged form of NAD(P)H that is a result of enzymatic or heat-dependent hydration.</text>
</comment>
<evidence type="ECO:0000256" key="1">
    <source>
        <dbReference type="ARBA" id="ARBA00000013"/>
    </source>
</evidence>
<evidence type="ECO:0000256" key="5">
    <source>
        <dbReference type="ARBA" id="ARBA00022723"/>
    </source>
</evidence>
<evidence type="ECO:0000256" key="18">
    <source>
        <dbReference type="HAMAP-Rule" id="MF_01966"/>
    </source>
</evidence>
<dbReference type="InterPro" id="IPR029056">
    <property type="entry name" value="Ribokinase-like"/>
</dbReference>
<dbReference type="HAMAP" id="MF_01966">
    <property type="entry name" value="NADHX_epimerase"/>
    <property type="match status" value="1"/>
</dbReference>
<evidence type="ECO:0000256" key="13">
    <source>
        <dbReference type="ARBA" id="ARBA00023268"/>
    </source>
</evidence>
<dbReference type="Pfam" id="PF03853">
    <property type="entry name" value="YjeF_N"/>
    <property type="match status" value="1"/>
</dbReference>
<dbReference type="SUPFAM" id="SSF64153">
    <property type="entry name" value="YjeF N-terminal domain-like"/>
    <property type="match status" value="1"/>
</dbReference>
<comment type="catalytic activity">
    <reaction evidence="1 18 19">
        <text>(6R)-NADHX = (6S)-NADHX</text>
        <dbReference type="Rhea" id="RHEA:32215"/>
        <dbReference type="ChEBI" id="CHEBI:64074"/>
        <dbReference type="ChEBI" id="CHEBI:64075"/>
        <dbReference type="EC" id="5.1.99.6"/>
    </reaction>
</comment>
<dbReference type="InterPro" id="IPR004443">
    <property type="entry name" value="YjeF_N_dom"/>
</dbReference>
<comment type="catalytic activity">
    <reaction evidence="15 17 19">
        <text>(6S)-NADHX + ADP = AMP + phosphate + NADH + H(+)</text>
        <dbReference type="Rhea" id="RHEA:32223"/>
        <dbReference type="ChEBI" id="CHEBI:15378"/>
        <dbReference type="ChEBI" id="CHEBI:43474"/>
        <dbReference type="ChEBI" id="CHEBI:57945"/>
        <dbReference type="ChEBI" id="CHEBI:64074"/>
        <dbReference type="ChEBI" id="CHEBI:456215"/>
        <dbReference type="ChEBI" id="CHEBI:456216"/>
        <dbReference type="EC" id="4.2.1.136"/>
    </reaction>
</comment>
<dbReference type="GO" id="GO:0052855">
    <property type="term" value="F:ADP-dependent NAD(P)H-hydrate dehydratase activity"/>
    <property type="evidence" value="ECO:0007669"/>
    <property type="project" value="UniProtKB-UniRule"/>
</dbReference>
<evidence type="ECO:0000256" key="9">
    <source>
        <dbReference type="ARBA" id="ARBA00022958"/>
    </source>
</evidence>
<dbReference type="NCBIfam" id="TIGR00197">
    <property type="entry name" value="yjeF_nterm"/>
    <property type="match status" value="1"/>
</dbReference>
<evidence type="ECO:0000259" key="21">
    <source>
        <dbReference type="PROSITE" id="PS51385"/>
    </source>
</evidence>
<gene>
    <name evidence="17" type="primary">nnrD</name>
    <name evidence="18" type="synonym">nnrE</name>
    <name evidence="22" type="ORF">ENM60_07005</name>
</gene>
<feature type="binding site" evidence="18">
    <location>
        <begin position="66"/>
        <end position="70"/>
    </location>
    <ligand>
        <name>(6S)-NADPHX</name>
        <dbReference type="ChEBI" id="CHEBI:64076"/>
    </ligand>
</feature>
<comment type="similarity">
    <text evidence="17">Belongs to the NnrD/CARKD family.</text>
</comment>
<evidence type="ECO:0000256" key="4">
    <source>
        <dbReference type="ARBA" id="ARBA00009524"/>
    </source>
</evidence>
<dbReference type="Gene3D" id="3.40.1190.20">
    <property type="match status" value="1"/>
</dbReference>
<keyword evidence="6 17" id="KW-0547">Nucleotide-binding</keyword>
<keyword evidence="12 17" id="KW-0456">Lyase</keyword>
<dbReference type="EMBL" id="DRYK01000089">
    <property type="protein sequence ID" value="HHP68508.1"/>
    <property type="molecule type" value="Genomic_DNA"/>
</dbReference>
<comment type="caution">
    <text evidence="18">Lacks conserved residue(s) required for the propagation of feature annotation.</text>
</comment>
<evidence type="ECO:0000256" key="2">
    <source>
        <dbReference type="ARBA" id="ARBA00000909"/>
    </source>
</evidence>
<organism evidence="22">
    <name type="scientific">Thermogladius calderae</name>
    <dbReference type="NCBI Taxonomy" id="1200300"/>
    <lineage>
        <taxon>Archaea</taxon>
        <taxon>Thermoproteota</taxon>
        <taxon>Thermoprotei</taxon>
        <taxon>Desulfurococcales</taxon>
        <taxon>Desulfurococcaceae</taxon>
        <taxon>Thermogladius</taxon>
    </lineage>
</organism>
<dbReference type="GO" id="GO:0052856">
    <property type="term" value="F:NAD(P)HX epimerase activity"/>
    <property type="evidence" value="ECO:0007669"/>
    <property type="project" value="UniProtKB-UniRule"/>
</dbReference>
<dbReference type="NCBIfam" id="TIGR00196">
    <property type="entry name" value="yjeF_cterm"/>
    <property type="match status" value="1"/>
</dbReference>
<keyword evidence="7 17" id="KW-0067">ATP-binding</keyword>
<feature type="binding site" evidence="17">
    <location>
        <position position="459"/>
    </location>
    <ligand>
        <name>AMP</name>
        <dbReference type="ChEBI" id="CHEBI:456215"/>
    </ligand>
</feature>
<accession>A0A7J3Y0H5</accession>
<dbReference type="EC" id="4.2.1.136" evidence="19"/>
<name>A0A7J3Y0H5_9CREN</name>
<feature type="binding site" evidence="17">
    <location>
        <position position="269"/>
    </location>
    <ligand>
        <name>(6S)-NADPHX</name>
        <dbReference type="ChEBI" id="CHEBI:64076"/>
    </ligand>
</feature>
<comment type="cofactor">
    <cofactor evidence="18 19">
        <name>K(+)</name>
        <dbReference type="ChEBI" id="CHEBI:29103"/>
    </cofactor>
    <text evidence="18 19">Binds 1 potassium ion per subunit.</text>
</comment>
<dbReference type="PIRSF" id="PIRSF017184">
    <property type="entry name" value="Nnr"/>
    <property type="match status" value="1"/>
</dbReference>
<comment type="similarity">
    <text evidence="4 19">In the C-terminal section; belongs to the NnrD/CARKD family.</text>
</comment>
<comment type="subunit">
    <text evidence="17">Homotetramer.</text>
</comment>
<comment type="catalytic activity">
    <reaction evidence="16 17 19">
        <text>(6S)-NADPHX + ADP = AMP + phosphate + NADPH + H(+)</text>
        <dbReference type="Rhea" id="RHEA:32235"/>
        <dbReference type="ChEBI" id="CHEBI:15378"/>
        <dbReference type="ChEBI" id="CHEBI:43474"/>
        <dbReference type="ChEBI" id="CHEBI:57783"/>
        <dbReference type="ChEBI" id="CHEBI:64076"/>
        <dbReference type="ChEBI" id="CHEBI:456215"/>
        <dbReference type="ChEBI" id="CHEBI:456216"/>
        <dbReference type="EC" id="4.2.1.136"/>
    </reaction>
</comment>
<dbReference type="GO" id="GO:0046872">
    <property type="term" value="F:metal ion binding"/>
    <property type="evidence" value="ECO:0007669"/>
    <property type="project" value="UniProtKB-UniRule"/>
</dbReference>
<dbReference type="GO" id="GO:0005524">
    <property type="term" value="F:ATP binding"/>
    <property type="evidence" value="ECO:0007669"/>
    <property type="project" value="UniProtKB-UniRule"/>
</dbReference>
<keyword evidence="5 18" id="KW-0479">Metal-binding</keyword>
<evidence type="ECO:0000256" key="17">
    <source>
        <dbReference type="HAMAP-Rule" id="MF_01965"/>
    </source>
</evidence>
<evidence type="ECO:0000259" key="20">
    <source>
        <dbReference type="PROSITE" id="PS51383"/>
    </source>
</evidence>
<dbReference type="InterPro" id="IPR036652">
    <property type="entry name" value="YjeF_N_dom_sf"/>
</dbReference>
<evidence type="ECO:0000256" key="7">
    <source>
        <dbReference type="ARBA" id="ARBA00022840"/>
    </source>
</evidence>
<dbReference type="HAMAP" id="MF_01965">
    <property type="entry name" value="NADHX_dehydratase"/>
    <property type="match status" value="1"/>
</dbReference>
<evidence type="ECO:0000313" key="22">
    <source>
        <dbReference type="EMBL" id="HHP68508.1"/>
    </source>
</evidence>
<keyword evidence="13" id="KW-0511">Multifunctional enzyme</keyword>
<feature type="domain" description="YjeF N-terminal" evidence="21">
    <location>
        <begin position="18"/>
        <end position="228"/>
    </location>
</feature>
<evidence type="ECO:0000256" key="19">
    <source>
        <dbReference type="PIRNR" id="PIRNR017184"/>
    </source>
</evidence>
<feature type="binding site" evidence="17">
    <location>
        <position position="342"/>
    </location>
    <ligand>
        <name>(6S)-NADPHX</name>
        <dbReference type="ChEBI" id="CHEBI:64076"/>
    </ligand>
</feature>
<dbReference type="PROSITE" id="PS51383">
    <property type="entry name" value="YJEF_C_3"/>
    <property type="match status" value="1"/>
</dbReference>
<comment type="cofactor">
    <cofactor evidence="17">
        <name>Mg(2+)</name>
        <dbReference type="ChEBI" id="CHEBI:18420"/>
    </cofactor>
</comment>
<feature type="binding site" evidence="17">
    <location>
        <position position="460"/>
    </location>
    <ligand>
        <name>(6S)-NADPHX</name>
        <dbReference type="ChEBI" id="CHEBI:64076"/>
    </ligand>
</feature>
<dbReference type="SUPFAM" id="SSF53613">
    <property type="entry name" value="Ribokinase-like"/>
    <property type="match status" value="1"/>
</dbReference>
<comment type="function">
    <text evidence="14 19">Bifunctional enzyme that catalyzes the epimerization of the S- and R-forms of NAD(P)HX and the dehydration of the S-form of NAD(P)HX at the expense of ADP, which is converted to AMP. This allows the repair of both epimers of NAD(P)HX, a damaged form of NAD(P)H that is a result of enzymatic or heat-dependent hydration.</text>
</comment>
<dbReference type="PANTHER" id="PTHR12592:SF0">
    <property type="entry name" value="ATP-DEPENDENT (S)-NAD(P)H-HYDRATE DEHYDRATASE"/>
    <property type="match status" value="1"/>
</dbReference>
<dbReference type="PROSITE" id="PS51385">
    <property type="entry name" value="YJEF_N"/>
    <property type="match status" value="1"/>
</dbReference>
<feature type="binding site" evidence="17">
    <location>
        <begin position="430"/>
        <end position="434"/>
    </location>
    <ligand>
        <name>AMP</name>
        <dbReference type="ChEBI" id="CHEBI:456215"/>
    </ligand>
</feature>
<comment type="function">
    <text evidence="18">Catalyzes the epimerization of the S- and R-forms of NAD(P)HX, a damaged form of NAD(P)H that is a result of enzymatic or heat-dependent hydration. This is a prerequisite for the S-specific NAD(P)H-hydrate dehydratase to allow the repair of both epimers of NAD(P)HX.</text>
</comment>
<dbReference type="GO" id="GO:0110051">
    <property type="term" value="P:metabolite repair"/>
    <property type="evidence" value="ECO:0007669"/>
    <property type="project" value="TreeGrafter"/>
</dbReference>
<evidence type="ECO:0000256" key="11">
    <source>
        <dbReference type="ARBA" id="ARBA00023235"/>
    </source>
</evidence>
<keyword evidence="10 17" id="KW-0520">NAD</keyword>
<proteinExistence type="inferred from homology"/>
<feature type="domain" description="YjeF C-terminal" evidence="20">
    <location>
        <begin position="234"/>
        <end position="520"/>
    </location>
</feature>
<evidence type="ECO:0000256" key="12">
    <source>
        <dbReference type="ARBA" id="ARBA00023239"/>
    </source>
</evidence>
<comment type="similarity">
    <text evidence="18">Belongs to the NnrE/AIBP family.</text>
</comment>
<dbReference type="GO" id="GO:0046496">
    <property type="term" value="P:nicotinamide nucleotide metabolic process"/>
    <property type="evidence" value="ECO:0007669"/>
    <property type="project" value="UniProtKB-UniRule"/>
</dbReference>
<feature type="binding site" evidence="17">
    <location>
        <position position="393"/>
    </location>
    <ligand>
        <name>(6S)-NADPHX</name>
        <dbReference type="ChEBI" id="CHEBI:64076"/>
    </ligand>
</feature>
<keyword evidence="11 18" id="KW-0413">Isomerase</keyword>
<keyword evidence="9 18" id="KW-0630">Potassium</keyword>
<protein>
    <recommendedName>
        <fullName evidence="19">Bifunctional NAD(P)H-hydrate repair enzyme</fullName>
    </recommendedName>
    <alternativeName>
        <fullName evidence="19">Nicotinamide nucleotide repair protein</fullName>
    </alternativeName>
    <domain>
        <recommendedName>
            <fullName evidence="19">ADP-dependent (S)-NAD(P)H-hydrate dehydratase</fullName>
            <ecNumber evidence="19">4.2.1.136</ecNumber>
        </recommendedName>
        <alternativeName>
            <fullName evidence="19">ADP-dependent NAD(P)HX dehydratase</fullName>
        </alternativeName>
    </domain>
    <domain>
        <recommendedName>
            <fullName evidence="19">NAD(P)H-hydrate epimerase</fullName>
            <ecNumber evidence="19">5.1.99.6</ecNumber>
        </recommendedName>
    </domain>
</protein>
<dbReference type="CDD" id="cd01171">
    <property type="entry name" value="YXKO-related"/>
    <property type="match status" value="1"/>
</dbReference>
<comment type="catalytic activity">
    <reaction evidence="2 18 19">
        <text>(6R)-NADPHX = (6S)-NADPHX</text>
        <dbReference type="Rhea" id="RHEA:32227"/>
        <dbReference type="ChEBI" id="CHEBI:64076"/>
        <dbReference type="ChEBI" id="CHEBI:64077"/>
        <dbReference type="EC" id="5.1.99.6"/>
    </reaction>
</comment>
<evidence type="ECO:0000256" key="6">
    <source>
        <dbReference type="ARBA" id="ARBA00022741"/>
    </source>
</evidence>
<dbReference type="Gene3D" id="3.40.50.10260">
    <property type="entry name" value="YjeF N-terminal domain"/>
    <property type="match status" value="1"/>
</dbReference>